<dbReference type="OrthoDB" id="6548186at2"/>
<accession>A0A235CKH7</accession>
<proteinExistence type="predicted"/>
<gene>
    <name evidence="2" type="ORF">B6S09_06670</name>
    <name evidence="3" type="ORF">LY04_01286</name>
</gene>
<reference evidence="3 5" key="2">
    <citation type="submission" date="2019-03" db="EMBL/GenBank/DDBJ databases">
        <title>Genomic Encyclopedia of Archaeal and Bacterial Type Strains, Phase II (KMG-II): from individual species to whole genera.</title>
        <authorList>
            <person name="Goeker M."/>
        </authorList>
    </citation>
    <scope>NUCLEOTIDE SEQUENCE [LARGE SCALE GENOMIC DNA]</scope>
    <source>
        <strain evidence="3 5">DSM 15594</strain>
    </source>
</reference>
<protein>
    <recommendedName>
        <fullName evidence="6">Hemolysin XhlA</fullName>
    </recommendedName>
</protein>
<name>A0A235CKH7_9GAMM</name>
<reference evidence="2 4" key="1">
    <citation type="submission" date="2017-08" db="EMBL/GenBank/DDBJ databases">
        <title>Draft Genome Sequence of the Marine Bacterium Oceanimonas baumannii ATCC 700832.</title>
        <authorList>
            <person name="Mcclelland W.D."/>
            <person name="Brennan M.A."/>
            <person name="Trachtenberg A.M."/>
            <person name="Maclea K.S."/>
        </authorList>
    </citation>
    <scope>NUCLEOTIDE SEQUENCE [LARGE SCALE GENOMIC DNA]</scope>
    <source>
        <strain evidence="2 4">ATCC 700832</strain>
    </source>
</reference>
<organism evidence="2 4">
    <name type="scientific">Oceanimonas baumannii</name>
    <dbReference type="NCBI Taxonomy" id="129578"/>
    <lineage>
        <taxon>Bacteria</taxon>
        <taxon>Pseudomonadati</taxon>
        <taxon>Pseudomonadota</taxon>
        <taxon>Gammaproteobacteria</taxon>
        <taxon>Aeromonadales</taxon>
        <taxon>Aeromonadaceae</taxon>
        <taxon>Oceanimonas</taxon>
    </lineage>
</organism>
<keyword evidence="1" id="KW-0812">Transmembrane</keyword>
<evidence type="ECO:0000256" key="1">
    <source>
        <dbReference type="SAM" id="Phobius"/>
    </source>
</evidence>
<dbReference type="Proteomes" id="UP000295058">
    <property type="component" value="Unassembled WGS sequence"/>
</dbReference>
<keyword evidence="1" id="KW-0472">Membrane</keyword>
<dbReference type="Gene3D" id="1.20.5.170">
    <property type="match status" value="1"/>
</dbReference>
<dbReference type="EMBL" id="SODO01000004">
    <property type="protein sequence ID" value="TDW59647.1"/>
    <property type="molecule type" value="Genomic_DNA"/>
</dbReference>
<evidence type="ECO:0000313" key="4">
    <source>
        <dbReference type="Proteomes" id="UP000243640"/>
    </source>
</evidence>
<evidence type="ECO:0000313" key="2">
    <source>
        <dbReference type="EMBL" id="OYD25091.1"/>
    </source>
</evidence>
<dbReference type="EMBL" id="NQJF01000005">
    <property type="protein sequence ID" value="OYD25091.1"/>
    <property type="molecule type" value="Genomic_DNA"/>
</dbReference>
<feature type="transmembrane region" description="Helical" evidence="1">
    <location>
        <begin position="69"/>
        <end position="89"/>
    </location>
</feature>
<evidence type="ECO:0000313" key="5">
    <source>
        <dbReference type="Proteomes" id="UP000295058"/>
    </source>
</evidence>
<keyword evidence="5" id="KW-1185">Reference proteome</keyword>
<keyword evidence="1" id="KW-1133">Transmembrane helix</keyword>
<sequence>MLEQRVAHLEKEVGALRADVAVIKSNYATKEDLSAIREDVAIIKASYATKEDIANLRVELHNSLRNQTVWLIASMLAVLGIGLTAARFLF</sequence>
<evidence type="ECO:0008006" key="6">
    <source>
        <dbReference type="Google" id="ProtNLM"/>
    </source>
</evidence>
<evidence type="ECO:0000313" key="3">
    <source>
        <dbReference type="EMBL" id="TDW59647.1"/>
    </source>
</evidence>
<comment type="caution">
    <text evidence="2">The sequence shown here is derived from an EMBL/GenBank/DDBJ whole genome shotgun (WGS) entry which is preliminary data.</text>
</comment>
<dbReference type="AlphaFoldDB" id="A0A235CKH7"/>
<dbReference type="Proteomes" id="UP000243640">
    <property type="component" value="Unassembled WGS sequence"/>
</dbReference>